<feature type="transmembrane region" description="Helical" evidence="1">
    <location>
        <begin position="33"/>
        <end position="53"/>
    </location>
</feature>
<keyword evidence="3" id="KW-1185">Reference proteome</keyword>
<sequence length="71" mass="7550">MGSDVMIRAYQAAHGGLVFETQRRRRQARSSRLLAVVAVLGMALAVGTVQHFAAAQLDAGRTAPAGWNDAK</sequence>
<dbReference type="Proteomes" id="UP000234479">
    <property type="component" value="Unassembled WGS sequence"/>
</dbReference>
<reference evidence="2 3" key="1">
    <citation type="submission" date="2017-12" db="EMBL/GenBank/DDBJ databases">
        <title>The genome sequence of Caulobacter sp. 410.</title>
        <authorList>
            <person name="Gao J."/>
            <person name="Mao X."/>
            <person name="Sun J."/>
        </authorList>
    </citation>
    <scope>NUCLEOTIDE SEQUENCE [LARGE SCALE GENOMIC DNA]</scope>
    <source>
        <strain evidence="2 3">410</strain>
    </source>
</reference>
<evidence type="ECO:0000313" key="2">
    <source>
        <dbReference type="EMBL" id="PLR18797.1"/>
    </source>
</evidence>
<dbReference type="EMBL" id="PJRS01000049">
    <property type="protein sequence ID" value="PLR18797.1"/>
    <property type="molecule type" value="Genomic_DNA"/>
</dbReference>
<dbReference type="AlphaFoldDB" id="A0A2N5CYA4"/>
<keyword evidence="1" id="KW-0472">Membrane</keyword>
<keyword evidence="1" id="KW-0812">Transmembrane</keyword>
<organism evidence="2 3">
    <name type="scientific">Caulobacter zeae</name>
    <dbReference type="NCBI Taxonomy" id="2055137"/>
    <lineage>
        <taxon>Bacteria</taxon>
        <taxon>Pseudomonadati</taxon>
        <taxon>Pseudomonadota</taxon>
        <taxon>Alphaproteobacteria</taxon>
        <taxon>Caulobacterales</taxon>
        <taxon>Caulobacteraceae</taxon>
        <taxon>Caulobacter</taxon>
    </lineage>
</organism>
<name>A0A2N5CYA4_9CAUL</name>
<evidence type="ECO:0000256" key="1">
    <source>
        <dbReference type="SAM" id="Phobius"/>
    </source>
</evidence>
<proteinExistence type="predicted"/>
<comment type="caution">
    <text evidence="2">The sequence shown here is derived from an EMBL/GenBank/DDBJ whole genome shotgun (WGS) entry which is preliminary data.</text>
</comment>
<evidence type="ECO:0000313" key="3">
    <source>
        <dbReference type="Proteomes" id="UP000234479"/>
    </source>
</evidence>
<keyword evidence="1" id="KW-1133">Transmembrane helix</keyword>
<protein>
    <submittedName>
        <fullName evidence="2">Uncharacterized protein</fullName>
    </submittedName>
</protein>
<gene>
    <name evidence="2" type="ORF">SGCZBJ_24470</name>
</gene>
<accession>A0A2N5CYA4</accession>